<evidence type="ECO:0000313" key="4">
    <source>
        <dbReference type="Proteomes" id="UP001597120"/>
    </source>
</evidence>
<sequence>MKKKAVVFASTATLMFGLVAGATAAPVLENISAYLNWGISFKINGQSWTAKDEDGNKLVPITYNGSTYLPVRAVAEALGTAVDWDNDTQTVLLGEKQDTVHMNDVKIDLGYSSHVMATTDKQYTVQEGQDYKAGIVVDDINSVQKSFKLVPEGKYQKLELQFFGLEIQKDVEIKVYGANDTVIKHVMLSGSNSNQKVDLDIGGLKEVKVEFKSGLTAADKVFTTGTYR</sequence>
<organism evidence="3 4">
    <name type="scientific">Paenibacillus residui</name>
    <dbReference type="NCBI Taxonomy" id="629724"/>
    <lineage>
        <taxon>Bacteria</taxon>
        <taxon>Bacillati</taxon>
        <taxon>Bacillota</taxon>
        <taxon>Bacilli</taxon>
        <taxon>Bacillales</taxon>
        <taxon>Paenibacillaceae</taxon>
        <taxon>Paenibacillus</taxon>
    </lineage>
</organism>
<proteinExistence type="predicted"/>
<evidence type="ECO:0000256" key="1">
    <source>
        <dbReference type="SAM" id="SignalP"/>
    </source>
</evidence>
<name>A0ABW3D4Y0_9BACL</name>
<evidence type="ECO:0000259" key="2">
    <source>
        <dbReference type="Pfam" id="PF07833"/>
    </source>
</evidence>
<reference evidence="4" key="1">
    <citation type="journal article" date="2019" name="Int. J. Syst. Evol. Microbiol.">
        <title>The Global Catalogue of Microorganisms (GCM) 10K type strain sequencing project: providing services to taxonomists for standard genome sequencing and annotation.</title>
        <authorList>
            <consortium name="The Broad Institute Genomics Platform"/>
            <consortium name="The Broad Institute Genome Sequencing Center for Infectious Disease"/>
            <person name="Wu L."/>
            <person name="Ma J."/>
        </authorList>
    </citation>
    <scope>NUCLEOTIDE SEQUENCE [LARGE SCALE GENOMIC DNA]</scope>
    <source>
        <strain evidence="4">CCUG 57263</strain>
    </source>
</reference>
<dbReference type="InterPro" id="IPR036582">
    <property type="entry name" value="Mao_N_sf"/>
</dbReference>
<dbReference type="EMBL" id="JBHTIU010000002">
    <property type="protein sequence ID" value="MFD0867719.1"/>
    <property type="molecule type" value="Genomic_DNA"/>
</dbReference>
<dbReference type="Gene3D" id="3.30.457.10">
    <property type="entry name" value="Copper amine oxidase-like, N-terminal domain"/>
    <property type="match status" value="1"/>
</dbReference>
<comment type="caution">
    <text evidence="3">The sequence shown here is derived from an EMBL/GenBank/DDBJ whole genome shotgun (WGS) entry which is preliminary data.</text>
</comment>
<feature type="domain" description="Copper amine oxidase-like N-terminal" evidence="2">
    <location>
        <begin position="59"/>
        <end position="103"/>
    </location>
</feature>
<keyword evidence="1" id="KW-0732">Signal</keyword>
<feature type="signal peptide" evidence="1">
    <location>
        <begin position="1"/>
        <end position="24"/>
    </location>
</feature>
<feature type="chain" id="PRO_5047304980" evidence="1">
    <location>
        <begin position="25"/>
        <end position="228"/>
    </location>
</feature>
<dbReference type="SUPFAM" id="SSF55383">
    <property type="entry name" value="Copper amine oxidase, domain N"/>
    <property type="match status" value="1"/>
</dbReference>
<dbReference type="Pfam" id="PF07833">
    <property type="entry name" value="Cu_amine_oxidN1"/>
    <property type="match status" value="1"/>
</dbReference>
<evidence type="ECO:0000313" key="3">
    <source>
        <dbReference type="EMBL" id="MFD0867719.1"/>
    </source>
</evidence>
<protein>
    <submittedName>
        <fullName evidence="3">Stalk domain-containing protein</fullName>
    </submittedName>
</protein>
<dbReference type="RefSeq" id="WP_379285525.1">
    <property type="nucleotide sequence ID" value="NZ_JBHTIU010000002.1"/>
</dbReference>
<dbReference type="InterPro" id="IPR012854">
    <property type="entry name" value="Cu_amine_oxidase-like_N"/>
</dbReference>
<keyword evidence="4" id="KW-1185">Reference proteome</keyword>
<accession>A0ABW3D4Y0</accession>
<gene>
    <name evidence="3" type="ORF">ACFQ03_00975</name>
</gene>
<dbReference type="Proteomes" id="UP001597120">
    <property type="component" value="Unassembled WGS sequence"/>
</dbReference>